<dbReference type="InterPro" id="IPR013099">
    <property type="entry name" value="K_chnl_dom"/>
</dbReference>
<dbReference type="PRINTS" id="PR01320">
    <property type="entry name" value="KIRCHANNEL"/>
</dbReference>
<evidence type="ECO:0000256" key="7">
    <source>
        <dbReference type="ARBA" id="ARBA00022989"/>
    </source>
</evidence>
<evidence type="ECO:0000256" key="3">
    <source>
        <dbReference type="ARBA" id="ARBA00022538"/>
    </source>
</evidence>
<evidence type="ECO:0000256" key="2">
    <source>
        <dbReference type="ARBA" id="ARBA00022448"/>
    </source>
</evidence>
<evidence type="ECO:0000256" key="4">
    <source>
        <dbReference type="ARBA" id="ARBA00022692"/>
    </source>
</evidence>
<evidence type="ECO:0000256" key="8">
    <source>
        <dbReference type="ARBA" id="ARBA00023065"/>
    </source>
</evidence>
<evidence type="ECO:0000256" key="10">
    <source>
        <dbReference type="ARBA" id="ARBA00023303"/>
    </source>
</evidence>
<reference evidence="15" key="1">
    <citation type="journal article" date="2022" name="Int. J. Syst. Evol. Microbiol.">
        <title>Anaeromyxobacter oryzae sp. nov., Anaeromyxobacter diazotrophicus sp. nov. and Anaeromyxobacter paludicola sp. nov., isolated from paddy soils.</title>
        <authorList>
            <person name="Itoh H."/>
            <person name="Xu Z."/>
            <person name="Mise K."/>
            <person name="Masuda Y."/>
            <person name="Ushijima N."/>
            <person name="Hayakawa C."/>
            <person name="Shiratori Y."/>
            <person name="Senoo K."/>
        </authorList>
    </citation>
    <scope>NUCLEOTIDE SEQUENCE [LARGE SCALE GENOMIC DNA]</scope>
    <source>
        <strain evidence="15">Red232</strain>
    </source>
</reference>
<feature type="domain" description="Potassium channel" evidence="12">
    <location>
        <begin position="56"/>
        <end position="127"/>
    </location>
</feature>
<feature type="transmembrane region" description="Helical" evidence="11">
    <location>
        <begin position="100"/>
        <end position="125"/>
    </location>
</feature>
<dbReference type="RefSeq" id="WP_248357879.1">
    <property type="nucleotide sequence ID" value="NZ_AP025591.1"/>
</dbReference>
<evidence type="ECO:0000256" key="11">
    <source>
        <dbReference type="SAM" id="Phobius"/>
    </source>
</evidence>
<feature type="transmembrane region" description="Helical" evidence="11">
    <location>
        <begin position="75"/>
        <end position="94"/>
    </location>
</feature>
<dbReference type="PANTHER" id="PTHR11767:SF102">
    <property type="entry name" value="INWARDLY RECTIFYING POTASSIUM CHANNEL 1, ISOFORM F"/>
    <property type="match status" value="1"/>
</dbReference>
<dbReference type="Pfam" id="PF07885">
    <property type="entry name" value="Ion_trans_2"/>
    <property type="match status" value="1"/>
</dbReference>
<keyword evidence="10 14" id="KW-0407">Ion channel</keyword>
<dbReference type="SUPFAM" id="SSF81324">
    <property type="entry name" value="Voltage-gated potassium channels"/>
    <property type="match status" value="1"/>
</dbReference>
<dbReference type="Gene3D" id="1.10.287.70">
    <property type="match status" value="1"/>
</dbReference>
<evidence type="ECO:0000256" key="9">
    <source>
        <dbReference type="ARBA" id="ARBA00023136"/>
    </source>
</evidence>
<keyword evidence="6" id="KW-0630">Potassium</keyword>
<keyword evidence="2" id="KW-0813">Transport</keyword>
<proteinExistence type="predicted"/>
<keyword evidence="9 11" id="KW-0472">Membrane</keyword>
<dbReference type="GO" id="GO:0034220">
    <property type="term" value="P:monoatomic ion transmembrane transport"/>
    <property type="evidence" value="ECO:0007669"/>
    <property type="project" value="UniProtKB-KW"/>
</dbReference>
<evidence type="ECO:0000259" key="12">
    <source>
        <dbReference type="Pfam" id="PF07885"/>
    </source>
</evidence>
<dbReference type="Proteomes" id="UP001162891">
    <property type="component" value="Chromosome"/>
</dbReference>
<feature type="transmembrane region" description="Helical" evidence="11">
    <location>
        <begin position="40"/>
        <end position="63"/>
    </location>
</feature>
<dbReference type="SUPFAM" id="SSF81296">
    <property type="entry name" value="E set domains"/>
    <property type="match status" value="1"/>
</dbReference>
<evidence type="ECO:0000256" key="1">
    <source>
        <dbReference type="ARBA" id="ARBA00004141"/>
    </source>
</evidence>
<dbReference type="InterPro" id="IPR013518">
    <property type="entry name" value="K_chnl_inward-rec_Kir_cyto"/>
</dbReference>
<dbReference type="EMBL" id="AP025591">
    <property type="protein sequence ID" value="BDG01390.1"/>
    <property type="molecule type" value="Genomic_DNA"/>
</dbReference>
<dbReference type="Pfam" id="PF17655">
    <property type="entry name" value="IRK_C"/>
    <property type="match status" value="1"/>
</dbReference>
<keyword evidence="7 11" id="KW-1133">Transmembrane helix</keyword>
<organism evidence="14 15">
    <name type="scientific">Anaeromyxobacter oryzae</name>
    <dbReference type="NCBI Taxonomy" id="2918170"/>
    <lineage>
        <taxon>Bacteria</taxon>
        <taxon>Pseudomonadati</taxon>
        <taxon>Myxococcota</taxon>
        <taxon>Myxococcia</taxon>
        <taxon>Myxococcales</taxon>
        <taxon>Cystobacterineae</taxon>
        <taxon>Anaeromyxobacteraceae</taxon>
        <taxon>Anaeromyxobacter</taxon>
    </lineage>
</organism>
<comment type="subcellular location">
    <subcellularLocation>
        <location evidence="1">Membrane</location>
        <topology evidence="1">Multi-pass membrane protein</topology>
    </subcellularLocation>
</comment>
<feature type="domain" description="Inward rectifier potassium channel C-terminal" evidence="13">
    <location>
        <begin position="135"/>
        <end position="288"/>
    </location>
</feature>
<gene>
    <name evidence="14" type="ORF">AMOR_03860</name>
</gene>
<evidence type="ECO:0000256" key="5">
    <source>
        <dbReference type="ARBA" id="ARBA00022882"/>
    </source>
</evidence>
<keyword evidence="8" id="KW-0406">Ion transport</keyword>
<accession>A0ABM7WPJ2</accession>
<dbReference type="PANTHER" id="PTHR11767">
    <property type="entry name" value="INWARD RECTIFIER POTASSIUM CHANNEL"/>
    <property type="match status" value="1"/>
</dbReference>
<keyword evidence="4 11" id="KW-0812">Transmembrane</keyword>
<name>A0ABM7WPJ2_9BACT</name>
<dbReference type="InterPro" id="IPR041647">
    <property type="entry name" value="IRK_C"/>
</dbReference>
<keyword evidence="3" id="KW-0633">Potassium transport</keyword>
<evidence type="ECO:0000256" key="6">
    <source>
        <dbReference type="ARBA" id="ARBA00022958"/>
    </source>
</evidence>
<dbReference type="InterPro" id="IPR016449">
    <property type="entry name" value="K_chnl_inward-rec_Kir"/>
</dbReference>
<keyword evidence="5" id="KW-0851">Voltage-gated channel</keyword>
<protein>
    <submittedName>
        <fullName evidence="14">Inward rectifier potassium channel protein</fullName>
    </submittedName>
</protein>
<dbReference type="Gene3D" id="2.60.40.1400">
    <property type="entry name" value="G protein-activated inward rectifier potassium channel 1"/>
    <property type="match status" value="1"/>
</dbReference>
<sequence length="299" mass="32287">MRVFDHREVYRAEGYEVRVVGGPPFNLRDLYHGLLRVPGWAALGFIVVAYLALNTLFAGLYLATGGIANAAPGSFLDAFFFSIQTMGTIGYGAMYPVTRAANALVVAESVAGLVATALATGLVFARFSQTRARVAFSSRVAFGPLDGTPTVMFRVGNERRGRIVDVAFRLTLSRTTRTPEGVAIYRYLDLPLVRSRAPSLSRAWLVLHRVGPGSPLLGETPASLAAGEVELTLEVNGVDEVSGQHVHAQRTWLAPAIAWGARLADVLSETEDGNLLFDLRRFHEVTPTQPAPGFPYGEA</sequence>
<evidence type="ECO:0000313" key="14">
    <source>
        <dbReference type="EMBL" id="BDG01390.1"/>
    </source>
</evidence>
<keyword evidence="15" id="KW-1185">Reference proteome</keyword>
<evidence type="ECO:0000313" key="15">
    <source>
        <dbReference type="Proteomes" id="UP001162891"/>
    </source>
</evidence>
<dbReference type="InterPro" id="IPR014756">
    <property type="entry name" value="Ig_E-set"/>
</dbReference>
<evidence type="ECO:0000259" key="13">
    <source>
        <dbReference type="Pfam" id="PF17655"/>
    </source>
</evidence>